<dbReference type="EMBL" id="SNYC01000010">
    <property type="protein sequence ID" value="TDQ06237.1"/>
    <property type="molecule type" value="Genomic_DNA"/>
</dbReference>
<proteinExistence type="predicted"/>
<evidence type="ECO:0000313" key="1">
    <source>
        <dbReference type="EMBL" id="TDQ06237.1"/>
    </source>
</evidence>
<name>A0A4R6SQ59_9SPHI</name>
<dbReference type="PROSITE" id="PS51257">
    <property type="entry name" value="PROKAR_LIPOPROTEIN"/>
    <property type="match status" value="1"/>
</dbReference>
<evidence type="ECO:0000313" key="2">
    <source>
        <dbReference type="Proteomes" id="UP000295620"/>
    </source>
</evidence>
<dbReference type="OrthoDB" id="1362152at2"/>
<dbReference type="Proteomes" id="UP000295620">
    <property type="component" value="Unassembled WGS sequence"/>
</dbReference>
<dbReference type="RefSeq" id="WP_133578403.1">
    <property type="nucleotide sequence ID" value="NZ_SNYC01000010.1"/>
</dbReference>
<protein>
    <submittedName>
        <fullName evidence="1">Uncharacterized protein</fullName>
    </submittedName>
</protein>
<sequence length="147" mass="16351">MAIILKSLLINFALVAISCSGCTSSDEPKRNDHKKVELITQQKNTPGHLNNRKKNTDSLENKKLRYLYFANGGIIGYYNDGTVVGCPRCDFNASNVAAMMHKKPHAKYTVEPGGILLINGTDQEVPMSEADGWAMVDYKWHINPPKN</sequence>
<gene>
    <name evidence="1" type="ORF">ATK78_4618</name>
</gene>
<accession>A0A4R6SQ59</accession>
<keyword evidence="2" id="KW-1185">Reference proteome</keyword>
<comment type="caution">
    <text evidence="1">The sequence shown here is derived from an EMBL/GenBank/DDBJ whole genome shotgun (WGS) entry which is preliminary data.</text>
</comment>
<organism evidence="1 2">
    <name type="scientific">Pedobacter metabolipauper</name>
    <dbReference type="NCBI Taxonomy" id="425513"/>
    <lineage>
        <taxon>Bacteria</taxon>
        <taxon>Pseudomonadati</taxon>
        <taxon>Bacteroidota</taxon>
        <taxon>Sphingobacteriia</taxon>
        <taxon>Sphingobacteriales</taxon>
        <taxon>Sphingobacteriaceae</taxon>
        <taxon>Pedobacter</taxon>
    </lineage>
</organism>
<reference evidence="1 2" key="1">
    <citation type="submission" date="2019-03" db="EMBL/GenBank/DDBJ databases">
        <title>Genomic Encyclopedia of Archaeal and Bacterial Type Strains, Phase II (KMG-II): from individual species to whole genera.</title>
        <authorList>
            <person name="Goeker M."/>
        </authorList>
    </citation>
    <scope>NUCLEOTIDE SEQUENCE [LARGE SCALE GENOMIC DNA]</scope>
    <source>
        <strain evidence="1 2">DSM 19035</strain>
    </source>
</reference>
<dbReference type="AlphaFoldDB" id="A0A4R6SQ59"/>